<evidence type="ECO:0000313" key="3">
    <source>
        <dbReference type="Proteomes" id="UP000218598"/>
    </source>
</evidence>
<comment type="caution">
    <text evidence="2">The sequence shown here is derived from an EMBL/GenBank/DDBJ whole genome shotgun (WGS) entry which is preliminary data.</text>
</comment>
<keyword evidence="3" id="KW-1185">Reference proteome</keyword>
<evidence type="ECO:0008006" key="4">
    <source>
        <dbReference type="Google" id="ProtNLM"/>
    </source>
</evidence>
<feature type="transmembrane region" description="Helical" evidence="1">
    <location>
        <begin position="113"/>
        <end position="137"/>
    </location>
</feature>
<feature type="transmembrane region" description="Helical" evidence="1">
    <location>
        <begin position="28"/>
        <end position="53"/>
    </location>
</feature>
<protein>
    <recommendedName>
        <fullName evidence="4">DUF1345 domain-containing protein</fullName>
    </recommendedName>
</protein>
<sequence length="218" mass="22749">MALCVGFAVTLAMTGLQGIGTAEDGSPATVLLLMIVTMSLYSLLFAALTHWALTGQPRARMVGTARLVRARKHVRTYRWLSGRSGSSGEVLQLLITAAIAIGLLVTRPEGLPLGALLALTVAAMATAWIGSVMTFAVEYAAEDAHGDAFDLPGGPAHERDLSDYVYGAVLIQASSGASDLVPITSAARRIVRNHVILAHVTSTILLTLGVSALLTTLS</sequence>
<evidence type="ECO:0000313" key="2">
    <source>
        <dbReference type="EMBL" id="PCC40873.1"/>
    </source>
</evidence>
<feature type="transmembrane region" description="Helical" evidence="1">
    <location>
        <begin position="195"/>
        <end position="217"/>
    </location>
</feature>
<keyword evidence="1" id="KW-0472">Membrane</keyword>
<dbReference type="Proteomes" id="UP000218598">
    <property type="component" value="Unassembled WGS sequence"/>
</dbReference>
<feature type="transmembrane region" description="Helical" evidence="1">
    <location>
        <begin position="90"/>
        <end position="107"/>
    </location>
</feature>
<dbReference type="AlphaFoldDB" id="A0A2A3YNM2"/>
<reference evidence="2 3" key="1">
    <citation type="journal article" date="2017" name="Elife">
        <title>Extensive horizontal gene transfer in cheese-associated bacteria.</title>
        <authorList>
            <person name="Bonham K.S."/>
            <person name="Wolfe B.E."/>
            <person name="Dutton R.J."/>
        </authorList>
    </citation>
    <scope>NUCLEOTIDE SEQUENCE [LARGE SCALE GENOMIC DNA]</scope>
    <source>
        <strain evidence="2 3">341_9</strain>
    </source>
</reference>
<gene>
    <name evidence="2" type="ORF">CIK66_01145</name>
</gene>
<dbReference type="EMBL" id="NRGR01000004">
    <property type="protein sequence ID" value="PCC40873.1"/>
    <property type="molecule type" value="Genomic_DNA"/>
</dbReference>
<accession>A0A2A3YNM2</accession>
<dbReference type="Pfam" id="PF07077">
    <property type="entry name" value="DUF1345"/>
    <property type="match status" value="1"/>
</dbReference>
<organism evidence="2 3">
    <name type="scientific">Brachybacterium alimentarium</name>
    <dbReference type="NCBI Taxonomy" id="47845"/>
    <lineage>
        <taxon>Bacteria</taxon>
        <taxon>Bacillati</taxon>
        <taxon>Actinomycetota</taxon>
        <taxon>Actinomycetes</taxon>
        <taxon>Micrococcales</taxon>
        <taxon>Dermabacteraceae</taxon>
        <taxon>Brachybacterium</taxon>
    </lineage>
</organism>
<keyword evidence="1" id="KW-0812">Transmembrane</keyword>
<evidence type="ECO:0000256" key="1">
    <source>
        <dbReference type="SAM" id="Phobius"/>
    </source>
</evidence>
<dbReference type="InterPro" id="IPR009781">
    <property type="entry name" value="DUF1345"/>
</dbReference>
<name>A0A2A3YNM2_9MICO</name>
<proteinExistence type="predicted"/>
<keyword evidence="1" id="KW-1133">Transmembrane helix</keyword>